<reference evidence="6 7" key="1">
    <citation type="submission" date="2017-06" db="EMBL/GenBank/DDBJ databases">
        <title>Cmopartive genomic analysis of Ambrosia Fusariam Clade fungi.</title>
        <authorList>
            <person name="Stajich J.E."/>
            <person name="Carrillo J."/>
            <person name="Kijimoto T."/>
            <person name="Eskalen A."/>
            <person name="O'Donnell K."/>
            <person name="Kasson M."/>
        </authorList>
    </citation>
    <scope>NUCLEOTIDE SEQUENCE [LARGE SCALE GENOMIC DNA]</scope>
    <source>
        <strain evidence="6 7">NRRL 20438</strain>
    </source>
</reference>
<evidence type="ECO:0000256" key="2">
    <source>
        <dbReference type="ARBA" id="ARBA00022741"/>
    </source>
</evidence>
<dbReference type="InterPro" id="IPR041627">
    <property type="entry name" value="AAA_lid_6"/>
</dbReference>
<feature type="coiled-coil region" evidence="4">
    <location>
        <begin position="902"/>
        <end position="973"/>
    </location>
</feature>
<keyword evidence="2" id="KW-0547">Nucleotide-binding</keyword>
<dbReference type="PANTHER" id="PTHR43392:SF2">
    <property type="entry name" value="AAA-TYPE ATPASE FAMILY PROTEIN _ ANKYRIN REPEAT FAMILY PROTEIN"/>
    <property type="match status" value="1"/>
</dbReference>
<dbReference type="PRINTS" id="PR00819">
    <property type="entry name" value="CBXCFQXSUPER"/>
</dbReference>
<dbReference type="SMART" id="SM00382">
    <property type="entry name" value="AAA"/>
    <property type="match status" value="3"/>
</dbReference>
<keyword evidence="3" id="KW-0067">ATP-binding</keyword>
<evidence type="ECO:0000313" key="6">
    <source>
        <dbReference type="EMBL" id="RSM03401.1"/>
    </source>
</evidence>
<dbReference type="GO" id="GO:0016887">
    <property type="term" value="F:ATP hydrolysis activity"/>
    <property type="evidence" value="ECO:0007669"/>
    <property type="project" value="InterPro"/>
</dbReference>
<dbReference type="AlphaFoldDB" id="A0A428TN18"/>
<dbReference type="InterPro" id="IPR000641">
    <property type="entry name" value="CbxX/CfxQ"/>
</dbReference>
<dbReference type="EMBL" id="NIZV01000164">
    <property type="protein sequence ID" value="RSM03401.1"/>
    <property type="molecule type" value="Genomic_DNA"/>
</dbReference>
<comment type="similarity">
    <text evidence="1">Belongs to the CbxX/CfxQ family.</text>
</comment>
<feature type="domain" description="AAA+ ATPase" evidence="5">
    <location>
        <begin position="546"/>
        <end position="678"/>
    </location>
</feature>
<evidence type="ECO:0000313" key="7">
    <source>
        <dbReference type="Proteomes" id="UP000288429"/>
    </source>
</evidence>
<dbReference type="Pfam" id="PF00004">
    <property type="entry name" value="AAA"/>
    <property type="match status" value="3"/>
</dbReference>
<dbReference type="Gene3D" id="3.40.50.300">
    <property type="entry name" value="P-loop containing nucleotide triphosphate hydrolases"/>
    <property type="match status" value="3"/>
</dbReference>
<evidence type="ECO:0000256" key="4">
    <source>
        <dbReference type="SAM" id="Coils"/>
    </source>
</evidence>
<dbReference type="InterPro" id="IPR027417">
    <property type="entry name" value="P-loop_NTPase"/>
</dbReference>
<dbReference type="InterPro" id="IPR003593">
    <property type="entry name" value="AAA+_ATPase"/>
</dbReference>
<dbReference type="InterPro" id="IPR050773">
    <property type="entry name" value="CbxX/CfxQ_RuBisCO_ESX"/>
</dbReference>
<dbReference type="FunFam" id="1.10.8.60:FF:000160">
    <property type="entry name" value="WGS project CABT00000000 data, contig 2.55"/>
    <property type="match status" value="1"/>
</dbReference>
<dbReference type="InterPro" id="IPR003959">
    <property type="entry name" value="ATPase_AAA_core"/>
</dbReference>
<dbReference type="FunFam" id="3.40.50.300:FF:000216">
    <property type="entry name" value="Type VII secretion ATPase EccA"/>
    <property type="match status" value="1"/>
</dbReference>
<keyword evidence="4" id="KW-0175">Coiled coil</keyword>
<organism evidence="6 7">
    <name type="scientific">Fusarium ambrosium</name>
    <dbReference type="NCBI Taxonomy" id="131363"/>
    <lineage>
        <taxon>Eukaryota</taxon>
        <taxon>Fungi</taxon>
        <taxon>Dikarya</taxon>
        <taxon>Ascomycota</taxon>
        <taxon>Pezizomycotina</taxon>
        <taxon>Sordariomycetes</taxon>
        <taxon>Hypocreomycetidae</taxon>
        <taxon>Hypocreales</taxon>
        <taxon>Nectriaceae</taxon>
        <taxon>Fusarium</taxon>
        <taxon>Fusarium solani species complex</taxon>
    </lineage>
</organism>
<keyword evidence="7" id="KW-1185">Reference proteome</keyword>
<comment type="caution">
    <text evidence="6">The sequence shown here is derived from an EMBL/GenBank/DDBJ whole genome shotgun (WGS) entry which is preliminary data.</text>
</comment>
<evidence type="ECO:0000256" key="1">
    <source>
        <dbReference type="ARBA" id="ARBA00010378"/>
    </source>
</evidence>
<sequence>MEYQGLEEVKQRFLDIKSKVDVYKEQDPDGELNRLKSERFNIVFQGNPGTGKTTIARLYAKFLYELKILDSDCFKETSGIKVATEGAQGINQAIEDMVDDEDGGVLFVDEAYQLTAPYIDGIGRQTLDIILTMMEIHIGKLAVIFVGYKDEMEPFFEHNPGLASRIPYTMNFAEFTDAELWRILVHNINKQYRGRMRVEGGLDGLYMRIAIRRLAQARGSRGFGNARAVENLLSRITERQAQRLAREKQHSLPKPDYLLFTKEDIIGPDPSVMAKKCTAWAELKKLVGLDQVKQCVERLVGMIGLNYQRELREKSPLEFSLNQLFVGEPGTGKTTVAKLYGRILADLGYLSKGDVVLKNPADFIGECLGKSEAKTKKILEATVGKILVIDEAYMLDAGDPSKDQDKFKTGVIDTIVSMIQGVPGEDRCIILVGYEDKIRDMFHHVNPGLSRRFPIERPFRFENFTLNQLEDILRFKMQEQDLVATKAAIRTARDMFERALMRPNFTNAGEVDSVLATAKMNYETRQSQAPREREPLDSVLEAVDFDPDFNRGTGKTTTAQHMGKIFYSMGFLSTEKVIECSATDLLGQYVGQTAPRTQKKLQEGIGHVLFIDEAYRLIDGSYGVEAVDELVSFLSKPANVGRMIVILAGLMKDMHELMARHPVLSGLFPEEITFYHIPPDDCIVLLNRELERNGFWSNQQFLTDKRSENYHKVRRLFHTLAAIPTWSNARDVKTLTRQMLGRFLETNQPAASPERALTADLIIECLKHMVIQRKDRLVTLGLNGNGYLPQQPSLGIGNSDRGMENPQLMRYVPPSETAFCTPGAQNNCAVDSDVAVQTGYEGNLGQTNYQAEISTTYDTTAHLQTTSGPDFDGEQEDDSTDEALFREDGVPDIVWRELLQAQEVESTKRAELRDEAHRLEKELRSAKAEMGGNDQGDDSSDKTAACDALQNELTALQKRMEDEERIHKALEQMNRCEGGAHYNIPNRRTDVELEFPGRSGFI</sequence>
<feature type="domain" description="AAA+ ATPase" evidence="5">
    <location>
        <begin position="38"/>
        <end position="156"/>
    </location>
</feature>
<evidence type="ECO:0000259" key="5">
    <source>
        <dbReference type="SMART" id="SM00382"/>
    </source>
</evidence>
<proteinExistence type="inferred from homology"/>
<gene>
    <name evidence="6" type="ORF">CDV31_010535</name>
</gene>
<dbReference type="Proteomes" id="UP000288429">
    <property type="component" value="Unassembled WGS sequence"/>
</dbReference>
<dbReference type="PANTHER" id="PTHR43392">
    <property type="entry name" value="AAA-TYPE ATPASE FAMILY PROTEIN / ANKYRIN REPEAT FAMILY PROTEIN"/>
    <property type="match status" value="1"/>
</dbReference>
<name>A0A428TN18_9HYPO</name>
<dbReference type="Gene3D" id="1.10.8.60">
    <property type="match status" value="1"/>
</dbReference>
<dbReference type="Pfam" id="PF17866">
    <property type="entry name" value="AAA_lid_6"/>
    <property type="match status" value="2"/>
</dbReference>
<evidence type="ECO:0000256" key="3">
    <source>
        <dbReference type="ARBA" id="ARBA00022840"/>
    </source>
</evidence>
<accession>A0A428TN18</accession>
<protein>
    <recommendedName>
        <fullName evidence="5">AAA+ ATPase domain-containing protein</fullName>
    </recommendedName>
</protein>
<dbReference type="SUPFAM" id="SSF52540">
    <property type="entry name" value="P-loop containing nucleoside triphosphate hydrolases"/>
    <property type="match status" value="3"/>
</dbReference>
<feature type="domain" description="AAA+ ATPase" evidence="5">
    <location>
        <begin position="319"/>
        <end position="459"/>
    </location>
</feature>
<dbReference type="GO" id="GO:0005524">
    <property type="term" value="F:ATP binding"/>
    <property type="evidence" value="ECO:0007669"/>
    <property type="project" value="UniProtKB-KW"/>
</dbReference>
<dbReference type="CDD" id="cd00009">
    <property type="entry name" value="AAA"/>
    <property type="match status" value="2"/>
</dbReference>